<reference evidence="1" key="1">
    <citation type="submission" date="2022-08" db="EMBL/GenBank/DDBJ databases">
        <title>Genome Sequence of Pycnoporus sanguineus.</title>
        <authorList>
            <person name="Buettner E."/>
        </authorList>
    </citation>
    <scope>NUCLEOTIDE SEQUENCE</scope>
    <source>
        <strain evidence="1">CG-C14</strain>
    </source>
</reference>
<dbReference type="Proteomes" id="UP001144978">
    <property type="component" value="Unassembled WGS sequence"/>
</dbReference>
<comment type="caution">
    <text evidence="1">The sequence shown here is derived from an EMBL/GenBank/DDBJ whole genome shotgun (WGS) entry which is preliminary data.</text>
</comment>
<evidence type="ECO:0000313" key="1">
    <source>
        <dbReference type="EMBL" id="KAJ3008044.1"/>
    </source>
</evidence>
<name>A0ACC1Q3X0_9APHY</name>
<keyword evidence="2" id="KW-1185">Reference proteome</keyword>
<dbReference type="EMBL" id="JANSHE010000685">
    <property type="protein sequence ID" value="KAJ3008044.1"/>
    <property type="molecule type" value="Genomic_DNA"/>
</dbReference>
<proteinExistence type="predicted"/>
<protein>
    <submittedName>
        <fullName evidence="1">Uncharacterized protein</fullName>
    </submittedName>
</protein>
<organism evidence="1 2">
    <name type="scientific">Trametes sanguinea</name>
    <dbReference type="NCBI Taxonomy" id="158606"/>
    <lineage>
        <taxon>Eukaryota</taxon>
        <taxon>Fungi</taxon>
        <taxon>Dikarya</taxon>
        <taxon>Basidiomycota</taxon>
        <taxon>Agaricomycotina</taxon>
        <taxon>Agaricomycetes</taxon>
        <taxon>Polyporales</taxon>
        <taxon>Polyporaceae</taxon>
        <taxon>Trametes</taxon>
    </lineage>
</organism>
<sequence>MGTNKCSGDLAAHVSESSAWPVKLALPNQCAAPVQNMTADVTDERTQRLSSYTYGLPAREALRLDQPASTYPSLHTVKMALTEQSWGTVVIGYALLFVLVHHLRSAQDWYARSRGRPLPPGPRRLPFVGNLFNSPSAWKPWLGFRDLTNKYGDIVYLEVLGKPMLILGSPSVIFEFLDNHSAITSDRAPSPMIPLAGQEYNLGFMRYGEWWRRHRRAVWQQFHPNAAREYWPMQQAITRKVLVKLLERPNDCQALIRFSFVASMFKAVYGADVDDDQDRRIALIEALFVGLRECTISVQFLLEYLPVLRFLPFWTPWVGKHLEQLSASKEPSRHMVEDEFNEAKARIEQGQGESSIVSHLMTRIAEVESNQQREEEQIARNVAAVSAEAGADTTYSTTEGFFLAMCLYPEVQQKARAELDAVVGPHRLPEYTDRPSLVYIEAIVKESLRWHNVAPLGIAHSTIADDELRGYFIPAGTNLVPNVWACMHDPEIYPEPDRFYPERFIKDGKSNPDVLDPATLIFGFGRRICPGRYFADAGLFILIASVLHVFEILPPLDEHGKPIKLEHVQSHGLLSYPENFGCVVKPRSANAAALILNSLPEEQSTSEET</sequence>
<gene>
    <name evidence="1" type="ORF">NUW54_g3310</name>
</gene>
<accession>A0ACC1Q3X0</accession>
<evidence type="ECO:0000313" key="2">
    <source>
        <dbReference type="Proteomes" id="UP001144978"/>
    </source>
</evidence>